<dbReference type="SUPFAM" id="SSF88713">
    <property type="entry name" value="Glycoside hydrolase/deacetylase"/>
    <property type="match status" value="1"/>
</dbReference>
<dbReference type="PANTHER" id="PTHR30105:SF2">
    <property type="entry name" value="DIVERGENT POLYSACCHARIDE DEACETYLASE SUPERFAMILY"/>
    <property type="match status" value="1"/>
</dbReference>
<dbReference type="EMBL" id="JBHLZN010000002">
    <property type="protein sequence ID" value="MFB9886153.1"/>
    <property type="molecule type" value="Genomic_DNA"/>
</dbReference>
<organism evidence="1 2">
    <name type="scientific">Balneatrix alpica</name>
    <dbReference type="NCBI Taxonomy" id="75684"/>
    <lineage>
        <taxon>Bacteria</taxon>
        <taxon>Pseudomonadati</taxon>
        <taxon>Pseudomonadota</taxon>
        <taxon>Gammaproteobacteria</taxon>
        <taxon>Oceanospirillales</taxon>
        <taxon>Balneatrichaceae</taxon>
        <taxon>Balneatrix</taxon>
    </lineage>
</organism>
<evidence type="ECO:0000313" key="1">
    <source>
        <dbReference type="EMBL" id="MFB9886153.1"/>
    </source>
</evidence>
<dbReference type="Proteomes" id="UP001589628">
    <property type="component" value="Unassembled WGS sequence"/>
</dbReference>
<protein>
    <submittedName>
        <fullName evidence="1">Divergent polysaccharide deacetylase family protein</fullName>
    </submittedName>
</protein>
<dbReference type="CDD" id="cd10936">
    <property type="entry name" value="CE4_DAC2"/>
    <property type="match status" value="1"/>
</dbReference>
<gene>
    <name evidence="1" type="ORF">ACFFLH_07000</name>
</gene>
<accession>A0ABV5ZC32</accession>
<comment type="caution">
    <text evidence="1">The sequence shown here is derived from an EMBL/GenBank/DDBJ whole genome shotgun (WGS) entry which is preliminary data.</text>
</comment>
<proteinExistence type="predicted"/>
<keyword evidence="2" id="KW-1185">Reference proteome</keyword>
<dbReference type="Gene3D" id="3.20.20.370">
    <property type="entry name" value="Glycoside hydrolase/deacetylase"/>
    <property type="match status" value="1"/>
</dbReference>
<dbReference type="InterPro" id="IPR006837">
    <property type="entry name" value="Divergent_DAC"/>
</dbReference>
<dbReference type="Pfam" id="PF04748">
    <property type="entry name" value="Polysacc_deac_2"/>
    <property type="match status" value="1"/>
</dbReference>
<dbReference type="InterPro" id="IPR011330">
    <property type="entry name" value="Glyco_hydro/deAcase_b/a-brl"/>
</dbReference>
<dbReference type="PANTHER" id="PTHR30105">
    <property type="entry name" value="UNCHARACTERIZED YIBQ-RELATED"/>
    <property type="match status" value="1"/>
</dbReference>
<dbReference type="RefSeq" id="WP_051527435.1">
    <property type="nucleotide sequence ID" value="NZ_JBHLZN010000002.1"/>
</dbReference>
<sequence length="264" mass="29341">MPPVWARLLLVWGLLLSHTSLAESWPLAVPLEEEPQPVLAIVLDDVGYDGRAGERALALSPPITLAFLPHTPHAPRLAQQARQQGHGVLLHAPMANQHAYPLGPGALTPELSKAELQQRLRRALDSLPAVDGVNNHMGSLLTAQPQPMQWVMEVLAERRLLFLDSRTTAATVAAASAERQGLPWLRRDVFLDNEEDERHIRQQLQLAIDLAKRQGYAIVIGHPYSSTLRVLEQELPKLDAQGIRRMGVLQLQRWLSTPTEPQIP</sequence>
<reference evidence="1 2" key="1">
    <citation type="submission" date="2024-09" db="EMBL/GenBank/DDBJ databases">
        <authorList>
            <person name="Sun Q."/>
            <person name="Mori K."/>
        </authorList>
    </citation>
    <scope>NUCLEOTIDE SEQUENCE [LARGE SCALE GENOMIC DNA]</scope>
    <source>
        <strain evidence="1 2">ATCC 51285</strain>
    </source>
</reference>
<name>A0ABV5ZC32_9GAMM</name>
<evidence type="ECO:0000313" key="2">
    <source>
        <dbReference type="Proteomes" id="UP001589628"/>
    </source>
</evidence>